<dbReference type="Pfam" id="PF03401">
    <property type="entry name" value="TctC"/>
    <property type="match status" value="1"/>
</dbReference>
<keyword evidence="2" id="KW-0732">Signal</keyword>
<comment type="caution">
    <text evidence="3">The sequence shown here is derived from an EMBL/GenBank/DDBJ whole genome shotgun (WGS) entry which is preliminary data.</text>
</comment>
<name>A0A4Q1HRF9_9BURK</name>
<reference evidence="3 4" key="1">
    <citation type="journal article" date="2017" name="Int. J. Syst. Evol. Microbiol.">
        <title>Achromobacter aloeverae sp. nov., isolated from the root of Aloe vera (L.) Burm.f.</title>
        <authorList>
            <person name="Kuncharoen N."/>
            <person name="Muramatsu Y."/>
            <person name="Shibata C."/>
            <person name="Kamakura Y."/>
            <person name="Nakagawa Y."/>
            <person name="Tanasupawat S."/>
        </authorList>
    </citation>
    <scope>NUCLEOTIDE SEQUENCE [LARGE SCALE GENOMIC DNA]</scope>
    <source>
        <strain evidence="3 4">AVA-1</strain>
    </source>
</reference>
<dbReference type="PIRSF" id="PIRSF017082">
    <property type="entry name" value="YflP"/>
    <property type="match status" value="1"/>
</dbReference>
<dbReference type="PANTHER" id="PTHR42928:SF5">
    <property type="entry name" value="BLR1237 PROTEIN"/>
    <property type="match status" value="1"/>
</dbReference>
<dbReference type="PROSITE" id="PS51257">
    <property type="entry name" value="PROKAR_LIPOPROTEIN"/>
    <property type="match status" value="1"/>
</dbReference>
<dbReference type="PANTHER" id="PTHR42928">
    <property type="entry name" value="TRICARBOXYLATE-BINDING PROTEIN"/>
    <property type="match status" value="1"/>
</dbReference>
<dbReference type="AlphaFoldDB" id="A0A4Q1HRF9"/>
<evidence type="ECO:0000313" key="4">
    <source>
        <dbReference type="Proteomes" id="UP000290849"/>
    </source>
</evidence>
<dbReference type="Gene3D" id="3.40.190.150">
    <property type="entry name" value="Bordetella uptake gene, domain 1"/>
    <property type="match status" value="1"/>
</dbReference>
<evidence type="ECO:0000256" key="1">
    <source>
        <dbReference type="ARBA" id="ARBA00006987"/>
    </source>
</evidence>
<evidence type="ECO:0000256" key="2">
    <source>
        <dbReference type="SAM" id="SignalP"/>
    </source>
</evidence>
<sequence length="335" mass="34667">MKRRAWLVGLLSAACTVMAGGMGAARAQAAGGQAAARFPDHPVRLIVPFSPGGGNDNVARTVGRRLGEILGQAIVVENRAGAGGTVGAETVARAPSDGYTLFLGGVGSHAINPNLRKNLPYDPIKDFAPITLLAQAPMVLVAQPSLHVRNVAELIALARREPGKLDYASNGNGSSSHLAAVMFATEAHVTLTHVPYKGLSPALTDLLSGQVPLMFSSVVAILPHIKDGSLVPLGVTGAHELASLPGVPTIASQGLPGYETSSWYGILAPAGTPRDIVMKLNAGLNQALQDPSIRTSLASDGAEPVGGTPEQFAAHIKREMERLGTAIRQSGLQME</sequence>
<feature type="signal peptide" evidence="2">
    <location>
        <begin position="1"/>
        <end position="19"/>
    </location>
</feature>
<dbReference type="InterPro" id="IPR042100">
    <property type="entry name" value="Bug_dom1"/>
</dbReference>
<dbReference type="Gene3D" id="3.40.190.10">
    <property type="entry name" value="Periplasmic binding protein-like II"/>
    <property type="match status" value="1"/>
</dbReference>
<comment type="similarity">
    <text evidence="1">Belongs to the UPF0065 (bug) family.</text>
</comment>
<dbReference type="OrthoDB" id="8650393at2"/>
<gene>
    <name evidence="3" type="ORF">C7R54_06115</name>
</gene>
<dbReference type="EMBL" id="PYAL01000001">
    <property type="protein sequence ID" value="RXN93271.1"/>
    <property type="molecule type" value="Genomic_DNA"/>
</dbReference>
<dbReference type="InterPro" id="IPR005064">
    <property type="entry name" value="BUG"/>
</dbReference>
<accession>A0A4Q1HRF9</accession>
<evidence type="ECO:0008006" key="5">
    <source>
        <dbReference type="Google" id="ProtNLM"/>
    </source>
</evidence>
<dbReference type="SUPFAM" id="SSF53850">
    <property type="entry name" value="Periplasmic binding protein-like II"/>
    <property type="match status" value="1"/>
</dbReference>
<keyword evidence="4" id="KW-1185">Reference proteome</keyword>
<dbReference type="Proteomes" id="UP000290849">
    <property type="component" value="Unassembled WGS sequence"/>
</dbReference>
<organism evidence="3 4">
    <name type="scientific">Achromobacter aloeverae</name>
    <dbReference type="NCBI Taxonomy" id="1750518"/>
    <lineage>
        <taxon>Bacteria</taxon>
        <taxon>Pseudomonadati</taxon>
        <taxon>Pseudomonadota</taxon>
        <taxon>Betaproteobacteria</taxon>
        <taxon>Burkholderiales</taxon>
        <taxon>Alcaligenaceae</taxon>
        <taxon>Achromobacter</taxon>
    </lineage>
</organism>
<proteinExistence type="inferred from homology"/>
<evidence type="ECO:0000313" key="3">
    <source>
        <dbReference type="EMBL" id="RXN93271.1"/>
    </source>
</evidence>
<protein>
    <recommendedName>
        <fullName evidence="5">LacI family transcriptional regulator</fullName>
    </recommendedName>
</protein>
<dbReference type="CDD" id="cd13578">
    <property type="entry name" value="PBP2_Bug27"/>
    <property type="match status" value="1"/>
</dbReference>
<feature type="chain" id="PRO_5020523571" description="LacI family transcriptional regulator" evidence="2">
    <location>
        <begin position="20"/>
        <end position="335"/>
    </location>
</feature>